<dbReference type="RefSeq" id="WP_246948064.1">
    <property type="nucleotide sequence ID" value="NZ_JALKII010000001.1"/>
</dbReference>
<protein>
    <recommendedName>
        <fullName evidence="4">DUF4136 domain-containing protein</fullName>
    </recommendedName>
</protein>
<feature type="signal peptide" evidence="1">
    <location>
        <begin position="1"/>
        <end position="22"/>
    </location>
</feature>
<evidence type="ECO:0008006" key="4">
    <source>
        <dbReference type="Google" id="ProtNLM"/>
    </source>
</evidence>
<dbReference type="Proteomes" id="UP001165524">
    <property type="component" value="Unassembled WGS sequence"/>
</dbReference>
<evidence type="ECO:0000313" key="2">
    <source>
        <dbReference type="EMBL" id="MCK0536610.1"/>
    </source>
</evidence>
<gene>
    <name evidence="2" type="ORF">MU846_02710</name>
</gene>
<feature type="chain" id="PRO_5046860333" description="DUF4136 domain-containing protein" evidence="1">
    <location>
        <begin position="23"/>
        <end position="198"/>
    </location>
</feature>
<evidence type="ECO:0000313" key="3">
    <source>
        <dbReference type="Proteomes" id="UP001165524"/>
    </source>
</evidence>
<keyword evidence="3" id="KW-1185">Reference proteome</keyword>
<accession>A0ABT0E478</accession>
<proteinExistence type="predicted"/>
<organism evidence="2 3">
    <name type="scientific">Alcanivorax quisquiliarum</name>
    <dbReference type="NCBI Taxonomy" id="2933565"/>
    <lineage>
        <taxon>Bacteria</taxon>
        <taxon>Pseudomonadati</taxon>
        <taxon>Pseudomonadota</taxon>
        <taxon>Gammaproteobacteria</taxon>
        <taxon>Oceanospirillales</taxon>
        <taxon>Alcanivoracaceae</taxon>
        <taxon>Alcanivorax</taxon>
    </lineage>
</organism>
<sequence>MKLSFKWVLTLLGSLWLLQGCASTSDIVTRYGASTAPGERLLLATRSPEPALRRQWEDACAPLLRKQGFDVVTSMDVLPAWFATGTDELEKWASANGVPGILVAELSALLPEPAHYNPAQGLGDNRSHHDVQVVVPAKVFREARDAPEANQNIDIELFDAAGRIQWRAELVTHEANNIPAIARSQCAALANVLTRKMP</sequence>
<keyword evidence="1" id="KW-0732">Signal</keyword>
<name>A0ABT0E478_9GAMM</name>
<evidence type="ECO:0000256" key="1">
    <source>
        <dbReference type="SAM" id="SignalP"/>
    </source>
</evidence>
<dbReference type="EMBL" id="JALKII010000001">
    <property type="protein sequence ID" value="MCK0536610.1"/>
    <property type="molecule type" value="Genomic_DNA"/>
</dbReference>
<dbReference type="PROSITE" id="PS51257">
    <property type="entry name" value="PROKAR_LIPOPROTEIN"/>
    <property type="match status" value="1"/>
</dbReference>
<comment type="caution">
    <text evidence="2">The sequence shown here is derived from an EMBL/GenBank/DDBJ whole genome shotgun (WGS) entry which is preliminary data.</text>
</comment>
<reference evidence="2" key="1">
    <citation type="submission" date="2022-04" db="EMBL/GenBank/DDBJ databases">
        <title>Alcanivorax sp. CY1518 draft genome sequence.</title>
        <authorList>
            <person name="Zhao G."/>
            <person name="An M."/>
        </authorList>
    </citation>
    <scope>NUCLEOTIDE SEQUENCE</scope>
    <source>
        <strain evidence="2">CY1518</strain>
    </source>
</reference>